<sequence>MSTDAIQRLAGRLAQTGMPQAAIQALIDDTDPGPCRNRHTRGLAFCELNLGHHGLHMAPLGYDEHTGLHMASFWSAESKYPCTSCYTPPGPGTPAGTARAELHALEDVIICRAIADDVLSLHVRPTSPREWSAWLARVNASPDTRRGDEVRFARGRVHGAYVSLVGHETDGFPCGHQHRTRKKPKA</sequence>
<dbReference type="EMBL" id="JAERRG010000047">
    <property type="protein sequence ID" value="MBL1120293.1"/>
    <property type="molecule type" value="Genomic_DNA"/>
</dbReference>
<dbReference type="Proteomes" id="UP000621510">
    <property type="component" value="Unassembled WGS sequence"/>
</dbReference>
<evidence type="ECO:0000313" key="2">
    <source>
        <dbReference type="Proteomes" id="UP000621510"/>
    </source>
</evidence>
<protein>
    <submittedName>
        <fullName evidence="1">Uncharacterized protein</fullName>
    </submittedName>
</protein>
<accession>A0ABS1Q6J8</accession>
<comment type="caution">
    <text evidence="1">The sequence shown here is derived from an EMBL/GenBank/DDBJ whole genome shotgun (WGS) entry which is preliminary data.</text>
</comment>
<reference evidence="1 2" key="1">
    <citation type="submission" date="2021-01" db="EMBL/GenBank/DDBJ databases">
        <title>WGS of actinomycetes isolated from Thailand.</title>
        <authorList>
            <person name="Thawai C."/>
        </authorList>
    </citation>
    <scope>NUCLEOTIDE SEQUENCE [LARGE SCALE GENOMIC DNA]</scope>
    <source>
        <strain evidence="1 2">CA3R110</strain>
    </source>
</reference>
<dbReference type="RefSeq" id="WP_201858055.1">
    <property type="nucleotide sequence ID" value="NZ_JAERRG010000047.1"/>
</dbReference>
<organism evidence="1 2">
    <name type="scientific">Streptomyces endocoffeicus</name>
    <dbReference type="NCBI Taxonomy" id="2898945"/>
    <lineage>
        <taxon>Bacteria</taxon>
        <taxon>Bacillati</taxon>
        <taxon>Actinomycetota</taxon>
        <taxon>Actinomycetes</taxon>
        <taxon>Kitasatosporales</taxon>
        <taxon>Streptomycetaceae</taxon>
        <taxon>Streptomyces</taxon>
    </lineage>
</organism>
<evidence type="ECO:0000313" key="1">
    <source>
        <dbReference type="EMBL" id="MBL1120293.1"/>
    </source>
</evidence>
<keyword evidence="2" id="KW-1185">Reference proteome</keyword>
<gene>
    <name evidence="1" type="ORF">JK364_49590</name>
</gene>
<proteinExistence type="predicted"/>
<name>A0ABS1Q6J8_9ACTN</name>